<proteinExistence type="predicted"/>
<dbReference type="GeneID" id="78357405"/>
<dbReference type="Pfam" id="PF19775">
    <property type="entry name" value="DUF6261"/>
    <property type="match status" value="1"/>
</dbReference>
<reference evidence="1 2" key="1">
    <citation type="submission" date="2018-06" db="EMBL/GenBank/DDBJ databases">
        <authorList>
            <consortium name="Pathogen Informatics"/>
            <person name="Doyle S."/>
        </authorList>
    </citation>
    <scope>NUCLEOTIDE SEQUENCE [LARGE SCALE GENOMIC DNA]</scope>
    <source>
        <strain evidence="1 2">NCTC12224</strain>
    </source>
</reference>
<organism evidence="1 2">
    <name type="scientific">Streptococcus hyointestinalis</name>
    <dbReference type="NCBI Taxonomy" id="1337"/>
    <lineage>
        <taxon>Bacteria</taxon>
        <taxon>Bacillati</taxon>
        <taxon>Bacillota</taxon>
        <taxon>Bacilli</taxon>
        <taxon>Lactobacillales</taxon>
        <taxon>Streptococcaceae</taxon>
        <taxon>Streptococcus</taxon>
    </lineage>
</organism>
<evidence type="ECO:0000313" key="1">
    <source>
        <dbReference type="EMBL" id="SUN62950.1"/>
    </source>
</evidence>
<sequence>MVTLNTYNIKPLTATALDNASFYQLIADTLDSLERFISEESAEVIYQTKADELKKLLAGYDGTKKTQTKSQTAGTLEQADEERDDALTTLTNFVKAYAKVKDAESQAAYSTLATILKDHKVTTTSSYEKESAAIASLLKAFSSEKAQEALETLNLTPHVTTLQSAQKAFDKAYKARIAEQKAKPVSQTRELRRQLLELYNFIIDFTAINAYAYPEKAELVDLHKELNTIRSRYKKRKSTKTNEVAHETTV</sequence>
<dbReference type="EMBL" id="UHFN01000007">
    <property type="protein sequence ID" value="SUN62950.1"/>
    <property type="molecule type" value="Genomic_DNA"/>
</dbReference>
<accession>A0A380KFB7</accession>
<dbReference type="AlphaFoldDB" id="A0A380KFB7"/>
<evidence type="ECO:0000313" key="2">
    <source>
        <dbReference type="Proteomes" id="UP000254924"/>
    </source>
</evidence>
<dbReference type="Proteomes" id="UP000254924">
    <property type="component" value="Unassembled WGS sequence"/>
</dbReference>
<dbReference type="RefSeq" id="WP_115270543.1">
    <property type="nucleotide sequence ID" value="NZ_JBNPNB010000087.1"/>
</dbReference>
<dbReference type="InterPro" id="IPR046228">
    <property type="entry name" value="DUF6261"/>
</dbReference>
<keyword evidence="2" id="KW-1185">Reference proteome</keyword>
<name>A0A380KFB7_9STRE</name>
<gene>
    <name evidence="1" type="ORF">NCTC12224_02151</name>
</gene>
<protein>
    <submittedName>
        <fullName evidence="1">Uncharacterized protein</fullName>
    </submittedName>
</protein>
<dbReference type="OrthoDB" id="2222049at2"/>